<accession>A0A9K3CQ17</accession>
<name>A0A9K3CQ17_9EUKA</name>
<dbReference type="EMBL" id="BDIP01000130">
    <property type="protein sequence ID" value="GIQ80242.1"/>
    <property type="molecule type" value="Genomic_DNA"/>
</dbReference>
<evidence type="ECO:0000256" key="2">
    <source>
        <dbReference type="ARBA" id="ARBA00022840"/>
    </source>
</evidence>
<comment type="caution">
    <text evidence="4">The sequence shown here is derived from an EMBL/GenBank/DDBJ whole genome shotgun (WGS) entry which is preliminary data.</text>
</comment>
<dbReference type="PANTHER" id="PTHR23073">
    <property type="entry name" value="26S PROTEASOME REGULATORY SUBUNIT"/>
    <property type="match status" value="1"/>
</dbReference>
<dbReference type="Proteomes" id="UP000265618">
    <property type="component" value="Unassembled WGS sequence"/>
</dbReference>
<sequence length="70" mass="7642">MALTEGIDFGPVVKMSQGFNGADLRNVCTEAGLNAIRDERNAVNQEDFLRAVRAIADNKAIEGKLEYSKV</sequence>
<dbReference type="AlphaFoldDB" id="A0A9K3CQ17"/>
<evidence type="ECO:0000313" key="5">
    <source>
        <dbReference type="Proteomes" id="UP000265618"/>
    </source>
</evidence>
<protein>
    <recommendedName>
        <fullName evidence="3">AAA ATPase AAA+ lid domain-containing protein</fullName>
    </recommendedName>
</protein>
<dbReference type="Gene3D" id="1.10.8.60">
    <property type="match status" value="1"/>
</dbReference>
<dbReference type="Pfam" id="PF17862">
    <property type="entry name" value="AAA_lid_3"/>
    <property type="match status" value="1"/>
</dbReference>
<keyword evidence="1" id="KW-0547">Nucleotide-binding</keyword>
<dbReference type="InterPro" id="IPR050221">
    <property type="entry name" value="26S_Proteasome_ATPase"/>
</dbReference>
<proteinExistence type="predicted"/>
<evidence type="ECO:0000259" key="3">
    <source>
        <dbReference type="Pfam" id="PF17862"/>
    </source>
</evidence>
<dbReference type="InterPro" id="IPR041569">
    <property type="entry name" value="AAA_lid_3"/>
</dbReference>
<gene>
    <name evidence="4" type="ORF">KIPB_001008</name>
</gene>
<reference evidence="4 5" key="1">
    <citation type="journal article" date="2018" name="PLoS ONE">
        <title>The draft genome of Kipferlia bialata reveals reductive genome evolution in fornicate parasites.</title>
        <authorList>
            <person name="Tanifuji G."/>
            <person name="Takabayashi S."/>
            <person name="Kume K."/>
            <person name="Takagi M."/>
            <person name="Nakayama T."/>
            <person name="Kamikawa R."/>
            <person name="Inagaki Y."/>
            <person name="Hashimoto T."/>
        </authorList>
    </citation>
    <scope>NUCLEOTIDE SEQUENCE [LARGE SCALE GENOMIC DNA]</scope>
    <source>
        <strain evidence="4">NY0173</strain>
    </source>
</reference>
<evidence type="ECO:0000313" key="4">
    <source>
        <dbReference type="EMBL" id="GIQ80242.1"/>
    </source>
</evidence>
<dbReference type="GO" id="GO:0005524">
    <property type="term" value="F:ATP binding"/>
    <property type="evidence" value="ECO:0007669"/>
    <property type="project" value="UniProtKB-KW"/>
</dbReference>
<dbReference type="OrthoDB" id="1937997at2759"/>
<keyword evidence="2" id="KW-0067">ATP-binding</keyword>
<feature type="domain" description="AAA ATPase AAA+ lid" evidence="3">
    <location>
        <begin position="7"/>
        <end position="49"/>
    </location>
</feature>
<organism evidence="4 5">
    <name type="scientific">Kipferlia bialata</name>
    <dbReference type="NCBI Taxonomy" id="797122"/>
    <lineage>
        <taxon>Eukaryota</taxon>
        <taxon>Metamonada</taxon>
        <taxon>Carpediemonas-like organisms</taxon>
        <taxon>Kipferlia</taxon>
    </lineage>
</organism>
<keyword evidence="5" id="KW-1185">Reference proteome</keyword>
<evidence type="ECO:0000256" key="1">
    <source>
        <dbReference type="ARBA" id="ARBA00022741"/>
    </source>
</evidence>